<dbReference type="Pfam" id="PF04237">
    <property type="entry name" value="YjbR"/>
    <property type="match status" value="1"/>
</dbReference>
<dbReference type="InterPro" id="IPR058532">
    <property type="entry name" value="YjbR/MT2646/Rv2570-like"/>
</dbReference>
<name>A0A7G8BNL1_9BACT</name>
<accession>A0A7G8BNL1</accession>
<reference evidence="1 2" key="1">
    <citation type="submission" date="2020-08" db="EMBL/GenBank/DDBJ databases">
        <title>Edaphobacter telluris sp. nov. and Acidobacterium dinghuensis sp. nov., two acidobacteria isolated from forest soil.</title>
        <authorList>
            <person name="Fu J."/>
            <person name="Qiu L."/>
        </authorList>
    </citation>
    <scope>NUCLEOTIDE SEQUENCE [LARGE SCALE GENOMIC DNA]</scope>
    <source>
        <strain evidence="1">4Y35</strain>
    </source>
</reference>
<proteinExistence type="predicted"/>
<dbReference type="Gene3D" id="3.90.1150.30">
    <property type="match status" value="1"/>
</dbReference>
<evidence type="ECO:0000313" key="2">
    <source>
        <dbReference type="Proteomes" id="UP000515312"/>
    </source>
</evidence>
<dbReference type="EMBL" id="CP060394">
    <property type="protein sequence ID" value="QNI34131.1"/>
    <property type="molecule type" value="Genomic_DNA"/>
</dbReference>
<dbReference type="AlphaFoldDB" id="A0A7G8BNL1"/>
<dbReference type="SUPFAM" id="SSF142906">
    <property type="entry name" value="YjbR-like"/>
    <property type="match status" value="1"/>
</dbReference>
<dbReference type="KEGG" id="adin:H7849_09630"/>
<dbReference type="InterPro" id="IPR038056">
    <property type="entry name" value="YjbR-like_sf"/>
</dbReference>
<protein>
    <submittedName>
        <fullName evidence="1">MmcQ/YjbR family DNA-binding protein</fullName>
    </submittedName>
</protein>
<gene>
    <name evidence="1" type="ORF">H7849_09630</name>
</gene>
<dbReference type="GO" id="GO:0003677">
    <property type="term" value="F:DNA binding"/>
    <property type="evidence" value="ECO:0007669"/>
    <property type="project" value="UniProtKB-KW"/>
</dbReference>
<sequence>MTPNDFRHLALGFPEAVEAEHMNHPDFRVAGKIFATLAYPNETHGMVKLPPLDQDKFVQEWPEVFTPVPGYWGKNGATHVHLKKATKKALQPAMAAAWRSAAPKKLVKNSTQE</sequence>
<organism evidence="1 2">
    <name type="scientific">Alloacidobacterium dinghuense</name>
    <dbReference type="NCBI Taxonomy" id="2763107"/>
    <lineage>
        <taxon>Bacteria</taxon>
        <taxon>Pseudomonadati</taxon>
        <taxon>Acidobacteriota</taxon>
        <taxon>Terriglobia</taxon>
        <taxon>Terriglobales</taxon>
        <taxon>Acidobacteriaceae</taxon>
        <taxon>Alloacidobacterium</taxon>
    </lineage>
</organism>
<dbReference type="Proteomes" id="UP000515312">
    <property type="component" value="Chromosome"/>
</dbReference>
<keyword evidence="1" id="KW-0238">DNA-binding</keyword>
<dbReference type="RefSeq" id="WP_186746038.1">
    <property type="nucleotide sequence ID" value="NZ_CP060394.1"/>
</dbReference>
<keyword evidence="2" id="KW-1185">Reference proteome</keyword>
<evidence type="ECO:0000313" key="1">
    <source>
        <dbReference type="EMBL" id="QNI34131.1"/>
    </source>
</evidence>